<dbReference type="OrthoDB" id="19928at2759"/>
<sequence>MASTTTTTFDFGASAYPQSQRSAAAQRMRSLLLIPRGPAFRPRTTTAPTGSTTTPARRPFAFPVIEDDDSASDSEDSISESESDAESVQTAATSVASLALPAVKDVPMSKPTMATTTKPVTQYLYQGGRTGVVSGGVMLGGQRSSAAAVAKPVVPSIAAKKTIMAKNSNSKTAGTGWRAPSAAAGNWRRA</sequence>
<accession>A0A8H6S6B4</accession>
<feature type="compositionally biased region" description="Low complexity" evidence="1">
    <location>
        <begin position="35"/>
        <end position="59"/>
    </location>
</feature>
<evidence type="ECO:0000313" key="3">
    <source>
        <dbReference type="Proteomes" id="UP000636479"/>
    </source>
</evidence>
<evidence type="ECO:0000313" key="2">
    <source>
        <dbReference type="EMBL" id="KAF7292617.1"/>
    </source>
</evidence>
<dbReference type="Proteomes" id="UP000636479">
    <property type="component" value="Unassembled WGS sequence"/>
</dbReference>
<proteinExistence type="predicted"/>
<comment type="caution">
    <text evidence="2">The sequence shown here is derived from an EMBL/GenBank/DDBJ whole genome shotgun (WGS) entry which is preliminary data.</text>
</comment>
<name>A0A8H6S6B4_9AGAR</name>
<feature type="region of interest" description="Disordered" evidence="1">
    <location>
        <begin position="167"/>
        <end position="190"/>
    </location>
</feature>
<dbReference type="GeneID" id="59350635"/>
<reference evidence="2" key="1">
    <citation type="submission" date="2020-05" db="EMBL/GenBank/DDBJ databases">
        <title>Mycena genomes resolve the evolution of fungal bioluminescence.</title>
        <authorList>
            <person name="Tsai I.J."/>
        </authorList>
    </citation>
    <scope>NUCLEOTIDE SEQUENCE</scope>
    <source>
        <strain evidence="2">171206Taipei</strain>
    </source>
</reference>
<organism evidence="2 3">
    <name type="scientific">Mycena indigotica</name>
    <dbReference type="NCBI Taxonomy" id="2126181"/>
    <lineage>
        <taxon>Eukaryota</taxon>
        <taxon>Fungi</taxon>
        <taxon>Dikarya</taxon>
        <taxon>Basidiomycota</taxon>
        <taxon>Agaricomycotina</taxon>
        <taxon>Agaricomycetes</taxon>
        <taxon>Agaricomycetidae</taxon>
        <taxon>Agaricales</taxon>
        <taxon>Marasmiineae</taxon>
        <taxon>Mycenaceae</taxon>
        <taxon>Mycena</taxon>
    </lineage>
</organism>
<keyword evidence="3" id="KW-1185">Reference proteome</keyword>
<gene>
    <name evidence="2" type="ORF">MIND_01159600</name>
</gene>
<dbReference type="AlphaFoldDB" id="A0A8H6S6B4"/>
<dbReference type="RefSeq" id="XP_037215045.1">
    <property type="nucleotide sequence ID" value="XM_037368119.1"/>
</dbReference>
<feature type="compositionally biased region" description="Acidic residues" evidence="1">
    <location>
        <begin position="65"/>
        <end position="85"/>
    </location>
</feature>
<feature type="region of interest" description="Disordered" evidence="1">
    <location>
        <begin position="1"/>
        <end position="92"/>
    </location>
</feature>
<dbReference type="EMBL" id="JACAZF010000011">
    <property type="protein sequence ID" value="KAF7292617.1"/>
    <property type="molecule type" value="Genomic_DNA"/>
</dbReference>
<evidence type="ECO:0000256" key="1">
    <source>
        <dbReference type="SAM" id="MobiDB-lite"/>
    </source>
</evidence>
<protein>
    <submittedName>
        <fullName evidence="2">Uncharacterized protein</fullName>
    </submittedName>
</protein>